<evidence type="ECO:0000256" key="5">
    <source>
        <dbReference type="ARBA" id="ARBA00023002"/>
    </source>
</evidence>
<evidence type="ECO:0000256" key="3">
    <source>
        <dbReference type="ARBA" id="ARBA00022723"/>
    </source>
</evidence>
<dbReference type="PANTHER" id="PTHR33711:SF7">
    <property type="entry name" value="INTRADIOL RING-CLEAVAGE DIOXYGENASES DOMAIN-CONTAINING PROTEIN-RELATED"/>
    <property type="match status" value="1"/>
</dbReference>
<evidence type="ECO:0000313" key="8">
    <source>
        <dbReference type="EMBL" id="NUB42777.1"/>
    </source>
</evidence>
<dbReference type="InterPro" id="IPR015889">
    <property type="entry name" value="Intradiol_dOase_core"/>
</dbReference>
<keyword evidence="9" id="KW-1185">Reference proteome</keyword>
<reference evidence="8" key="1">
    <citation type="submission" date="2020-05" db="EMBL/GenBank/DDBJ databases">
        <title>Fertoebacter nigrum gen. nov., sp. nov., a new member of the family Rhodobacteraceae.</title>
        <authorList>
            <person name="Szuroczki S."/>
            <person name="Abbaszade G."/>
            <person name="Buni D."/>
            <person name="Schumann P."/>
            <person name="Toth E."/>
        </authorList>
    </citation>
    <scope>NUCLEOTIDE SEQUENCE</scope>
    <source>
        <strain evidence="8">RG-N-1a</strain>
    </source>
</reference>
<evidence type="ECO:0000313" key="9">
    <source>
        <dbReference type="Proteomes" id="UP000484076"/>
    </source>
</evidence>
<evidence type="ECO:0000256" key="4">
    <source>
        <dbReference type="ARBA" id="ARBA00022964"/>
    </source>
</evidence>
<keyword evidence="4" id="KW-0223">Dioxygenase</keyword>
<evidence type="ECO:0000259" key="7">
    <source>
        <dbReference type="PROSITE" id="PS00083"/>
    </source>
</evidence>
<accession>A0A8X8GTH4</accession>
<dbReference type="PANTHER" id="PTHR33711">
    <property type="entry name" value="DIOXYGENASE, PUTATIVE (AFU_ORTHOLOGUE AFUA_2G02910)-RELATED"/>
    <property type="match status" value="1"/>
</dbReference>
<proteinExistence type="inferred from homology"/>
<dbReference type="InterPro" id="IPR000627">
    <property type="entry name" value="Intradiol_dOase_C"/>
</dbReference>
<evidence type="ECO:0000256" key="1">
    <source>
        <dbReference type="ARBA" id="ARBA00001965"/>
    </source>
</evidence>
<dbReference type="Gene3D" id="2.60.130.10">
    <property type="entry name" value="Aromatic compound dioxygenase"/>
    <property type="match status" value="1"/>
</dbReference>
<keyword evidence="3" id="KW-0479">Metal-binding</keyword>
<dbReference type="GO" id="GO:0009712">
    <property type="term" value="P:catechol-containing compound metabolic process"/>
    <property type="evidence" value="ECO:0007669"/>
    <property type="project" value="InterPro"/>
</dbReference>
<dbReference type="AlphaFoldDB" id="A0A8X8GTH4"/>
<dbReference type="SUPFAM" id="SSF49482">
    <property type="entry name" value="Aromatic compound dioxygenase"/>
    <property type="match status" value="1"/>
</dbReference>
<dbReference type="GO" id="GO:0008199">
    <property type="term" value="F:ferric iron binding"/>
    <property type="evidence" value="ECO:0007669"/>
    <property type="project" value="InterPro"/>
</dbReference>
<comment type="cofactor">
    <cofactor evidence="1">
        <name>Fe(3+)</name>
        <dbReference type="ChEBI" id="CHEBI:29034"/>
    </cofactor>
</comment>
<name>A0A8X8GTH4_9RHOB</name>
<protein>
    <submittedName>
        <fullName evidence="8">6-chlorohydroxyquinol-1,2-dioxygenase</fullName>
    </submittedName>
</protein>
<dbReference type="PROSITE" id="PS00083">
    <property type="entry name" value="INTRADIOL_DIOXYGENAS"/>
    <property type="match status" value="1"/>
</dbReference>
<dbReference type="Pfam" id="PF04444">
    <property type="entry name" value="Dioxygenase_N"/>
    <property type="match status" value="1"/>
</dbReference>
<keyword evidence="6" id="KW-0408">Iron</keyword>
<dbReference type="Proteomes" id="UP000484076">
    <property type="component" value="Unassembled WGS sequence"/>
</dbReference>
<comment type="similarity">
    <text evidence="2">Belongs to the intradiol ring-cleavage dioxygenase family.</text>
</comment>
<comment type="caution">
    <text evidence="8">The sequence shown here is derived from an EMBL/GenBank/DDBJ whole genome shotgun (WGS) entry which is preliminary data.</text>
</comment>
<dbReference type="InterPro" id="IPR050770">
    <property type="entry name" value="Intradiol_RC_Dioxygenase"/>
</dbReference>
<keyword evidence="5" id="KW-0560">Oxidoreductase</keyword>
<dbReference type="InterPro" id="IPR007535">
    <property type="entry name" value="Catechol_dOase_N"/>
</dbReference>
<sequence length="299" mass="31818">MGEDALEGNQPSLVPSAPLHDLAQRLIATGEGRLVSGLLAAVQHVHALVAETRPSADEMRAVIDFLTEVGHSADARRQEWVLLADVLGVSTLVEDMNAQRPLGATPNTVAGPFYRADVPETANGGSICRDGSGAPLRVTGRITDLAGAGLGPSLVEVWQANGAGVYENQEPDLQPEFNLRGRLVTDSLGRFSFHSVRPKGYRLPDDGPVGRVLTGLGLALERPAHLHFRVTAPGCQVLTTHVFDRSDPALARDAMFAVKPELLADITPDPDLAGAWRLNVTFVLAPLAGHTPQPTRGRI</sequence>
<dbReference type="GO" id="GO:0018576">
    <property type="term" value="F:catechol 1,2-dioxygenase activity"/>
    <property type="evidence" value="ECO:0007669"/>
    <property type="project" value="InterPro"/>
</dbReference>
<evidence type="ECO:0000256" key="6">
    <source>
        <dbReference type="ARBA" id="ARBA00023004"/>
    </source>
</evidence>
<organism evidence="8 9">
    <name type="scientific">Fertoeibacter niger</name>
    <dbReference type="NCBI Taxonomy" id="2656921"/>
    <lineage>
        <taxon>Bacteria</taxon>
        <taxon>Pseudomonadati</taxon>
        <taxon>Pseudomonadota</taxon>
        <taxon>Alphaproteobacteria</taxon>
        <taxon>Rhodobacterales</taxon>
        <taxon>Paracoccaceae</taxon>
        <taxon>Fertoeibacter</taxon>
    </lineage>
</organism>
<evidence type="ECO:0000256" key="2">
    <source>
        <dbReference type="ARBA" id="ARBA00007825"/>
    </source>
</evidence>
<feature type="domain" description="Intradiol ring-cleavage dioxygenases" evidence="7">
    <location>
        <begin position="138"/>
        <end position="166"/>
    </location>
</feature>
<dbReference type="EMBL" id="WHUT02000001">
    <property type="protein sequence ID" value="NUB42777.1"/>
    <property type="molecule type" value="Genomic_DNA"/>
</dbReference>
<gene>
    <name evidence="8" type="ORF">GEU84_000125</name>
</gene>
<dbReference type="Pfam" id="PF00775">
    <property type="entry name" value="Dioxygenase_C"/>
    <property type="match status" value="1"/>
</dbReference>